<comment type="catalytic activity">
    <reaction evidence="5">
        <text>a plastoquinone + NADPH + (n+1) H(+)(in) = a plastoquinol + NADP(+) + n H(+)(out)</text>
        <dbReference type="Rhea" id="RHEA:42612"/>
        <dbReference type="Rhea" id="RHEA-COMP:9561"/>
        <dbReference type="Rhea" id="RHEA-COMP:9562"/>
        <dbReference type="ChEBI" id="CHEBI:15378"/>
        <dbReference type="ChEBI" id="CHEBI:17757"/>
        <dbReference type="ChEBI" id="CHEBI:57783"/>
        <dbReference type="ChEBI" id="CHEBI:58349"/>
        <dbReference type="ChEBI" id="CHEBI:62192"/>
    </reaction>
</comment>
<keyword evidence="2" id="KW-0934">Plastid</keyword>
<evidence type="ECO:0000256" key="7">
    <source>
        <dbReference type="SAM" id="MobiDB-lite"/>
    </source>
</evidence>
<dbReference type="Pfam" id="PF00361">
    <property type="entry name" value="Proton_antipo_M"/>
    <property type="match status" value="1"/>
</dbReference>
<evidence type="ECO:0000259" key="8">
    <source>
        <dbReference type="Pfam" id="PF00361"/>
    </source>
</evidence>
<comment type="caution">
    <text evidence="9">The sequence shown here is derived from an EMBL/GenBank/DDBJ whole genome shotgun (WGS) entry which is preliminary data.</text>
</comment>
<organism evidence="9 10">
    <name type="scientific">Cinchona calisaya</name>
    <dbReference type="NCBI Taxonomy" id="153742"/>
    <lineage>
        <taxon>Eukaryota</taxon>
        <taxon>Viridiplantae</taxon>
        <taxon>Streptophyta</taxon>
        <taxon>Embryophyta</taxon>
        <taxon>Tracheophyta</taxon>
        <taxon>Spermatophyta</taxon>
        <taxon>Magnoliopsida</taxon>
        <taxon>eudicotyledons</taxon>
        <taxon>Gunneridae</taxon>
        <taxon>Pentapetalae</taxon>
        <taxon>asterids</taxon>
        <taxon>lamiids</taxon>
        <taxon>Gentianales</taxon>
        <taxon>Rubiaceae</taxon>
        <taxon>Cinchonoideae</taxon>
        <taxon>Cinchoneae</taxon>
        <taxon>Cinchona</taxon>
    </lineage>
</organism>
<dbReference type="EMBL" id="JBJUIK010000004">
    <property type="protein sequence ID" value="KAL3530083.1"/>
    <property type="molecule type" value="Genomic_DNA"/>
</dbReference>
<feature type="region of interest" description="Disordered" evidence="7">
    <location>
        <begin position="73"/>
        <end position="96"/>
    </location>
</feature>
<feature type="region of interest" description="Disordered" evidence="7">
    <location>
        <begin position="1"/>
        <end position="53"/>
    </location>
</feature>
<evidence type="ECO:0000256" key="5">
    <source>
        <dbReference type="ARBA" id="ARBA00047726"/>
    </source>
</evidence>
<evidence type="ECO:0000313" key="10">
    <source>
        <dbReference type="Proteomes" id="UP001630127"/>
    </source>
</evidence>
<name>A0ABD3AEY2_9GENT</name>
<proteinExistence type="predicted"/>
<evidence type="ECO:0000256" key="3">
    <source>
        <dbReference type="ARBA" id="ARBA00022967"/>
    </source>
</evidence>
<dbReference type="GO" id="GO:0009535">
    <property type="term" value="C:chloroplast thylakoid membrane"/>
    <property type="evidence" value="ECO:0007669"/>
    <property type="project" value="UniProtKB-SubCell"/>
</dbReference>
<keyword evidence="10" id="KW-1185">Reference proteome</keyword>
<evidence type="ECO:0000256" key="1">
    <source>
        <dbReference type="ARBA" id="ARBA00004334"/>
    </source>
</evidence>
<sequence length="560" mass="62591">MDETNQKCKSRKRSRETARSATTRTRVGGVLSVSYHSCSGKDPQLSKGPPTARITVANPPYLMDSAYSLSINKMRNRRERKERDGDSRTGKSGTRHLLKNTKNKAIPCPREKLVMIAMNAALEDVYKKVFADSYQHGTDSEKEEAWHEIGGGKISDSELLDSMDGGGALQLKHEINEELQPLLPLGRVSLLSELAGRGDQLINMNLESGWLIAASLSWGLSGWGGACYRNPFSRWIRRIRWEDWTSIFISRKELVSTSVIRRTNKKRNASLVRDEAKPIHTIGEGKTPHFIAPGERKFDRGLESVVLGPTHPICSMIYGSTGATHFDQLAKILTGYEITGARSSGIFMGILFIAVGSLFKITAVPFRAASCPPRRAAFSVVLSHKISTPPACWPGESKFSSGQLSTQSSAKNTVELRNARCWCASCSQGKKEERQSSVQIGLFAAWKQITQKISGNNEKKRYLGNENYRGLYWRDPTVNSCPKEKPPGSPRTFSTSLRQRASYAYFTYLTKGNELCFVSGFMDWIQSASRHTQKEGVRLWLPGERFQRRPSRVSFFSSLD</sequence>
<feature type="domain" description="NADH:quinone oxidoreductase/Mrp antiporter transmembrane" evidence="8">
    <location>
        <begin position="314"/>
        <end position="367"/>
    </location>
</feature>
<dbReference type="AlphaFoldDB" id="A0ABD3AEY2"/>
<comment type="catalytic activity">
    <reaction evidence="6">
        <text>a plastoquinone + NADH + (n+1) H(+)(in) = a plastoquinol + NAD(+) + n H(+)(out)</text>
        <dbReference type="Rhea" id="RHEA:42608"/>
        <dbReference type="Rhea" id="RHEA-COMP:9561"/>
        <dbReference type="Rhea" id="RHEA-COMP:9562"/>
        <dbReference type="ChEBI" id="CHEBI:15378"/>
        <dbReference type="ChEBI" id="CHEBI:17757"/>
        <dbReference type="ChEBI" id="CHEBI:57540"/>
        <dbReference type="ChEBI" id="CHEBI:57945"/>
        <dbReference type="ChEBI" id="CHEBI:62192"/>
    </reaction>
</comment>
<evidence type="ECO:0000256" key="4">
    <source>
        <dbReference type="ARBA" id="ARBA00023027"/>
    </source>
</evidence>
<keyword evidence="3" id="KW-1278">Translocase</keyword>
<keyword evidence="4" id="KW-0520">NAD</keyword>
<evidence type="ECO:0000256" key="2">
    <source>
        <dbReference type="ARBA" id="ARBA00022640"/>
    </source>
</evidence>
<dbReference type="InterPro" id="IPR001750">
    <property type="entry name" value="ND/Mrp_TM"/>
</dbReference>
<evidence type="ECO:0000256" key="6">
    <source>
        <dbReference type="ARBA" id="ARBA00048026"/>
    </source>
</evidence>
<reference evidence="9 10" key="1">
    <citation type="submission" date="2024-11" db="EMBL/GenBank/DDBJ databases">
        <title>A near-complete genome assembly of Cinchona calisaya.</title>
        <authorList>
            <person name="Lian D.C."/>
            <person name="Zhao X.W."/>
            <person name="Wei L."/>
        </authorList>
    </citation>
    <scope>NUCLEOTIDE SEQUENCE [LARGE SCALE GENOMIC DNA]</scope>
    <source>
        <tissue evidence="9">Nenye</tissue>
    </source>
</reference>
<dbReference type="Proteomes" id="UP001630127">
    <property type="component" value="Unassembled WGS sequence"/>
</dbReference>
<accession>A0ABD3AEY2</accession>
<gene>
    <name evidence="9" type="ORF">ACH5RR_009405</name>
</gene>
<evidence type="ECO:0000313" key="9">
    <source>
        <dbReference type="EMBL" id="KAL3530083.1"/>
    </source>
</evidence>
<feature type="compositionally biased region" description="Basic and acidic residues" evidence="7">
    <location>
        <begin position="79"/>
        <end position="89"/>
    </location>
</feature>
<protein>
    <recommendedName>
        <fullName evidence="8">NADH:quinone oxidoreductase/Mrp antiporter transmembrane domain-containing protein</fullName>
    </recommendedName>
</protein>
<comment type="subcellular location">
    <subcellularLocation>
        <location evidence="1">Plastid</location>
        <location evidence="1">Chloroplast thylakoid membrane</location>
    </subcellularLocation>
</comment>